<dbReference type="Gene3D" id="3.40.50.720">
    <property type="entry name" value="NAD(P)-binding Rossmann-like Domain"/>
    <property type="match status" value="1"/>
</dbReference>
<dbReference type="InterPro" id="IPR059064">
    <property type="entry name" value="TYRAAT2_C"/>
</dbReference>
<proteinExistence type="predicted"/>
<dbReference type="GO" id="GO:0033730">
    <property type="term" value="F:arogenate dehydrogenase (NADP+) activity"/>
    <property type="evidence" value="ECO:0007669"/>
    <property type="project" value="InterPro"/>
</dbReference>
<dbReference type="Pfam" id="PF26213">
    <property type="entry name" value="TYRAAT1_C"/>
    <property type="match status" value="1"/>
</dbReference>
<comment type="caution">
    <text evidence="2">The sequence shown here is derived from an EMBL/GenBank/DDBJ whole genome shotgun (WGS) entry which is preliminary data.</text>
</comment>
<name>A0A444YCJ8_ARAHY</name>
<dbReference type="PANTHER" id="PTHR43207:SF8">
    <property type="entry name" value="AROGENATE DEHYDROGENASE 1, CHLOROPLASTIC"/>
    <property type="match status" value="1"/>
</dbReference>
<evidence type="ECO:0000313" key="2">
    <source>
        <dbReference type="EMBL" id="RYQ99638.1"/>
    </source>
</evidence>
<organism evidence="2 3">
    <name type="scientific">Arachis hypogaea</name>
    <name type="common">Peanut</name>
    <dbReference type="NCBI Taxonomy" id="3818"/>
    <lineage>
        <taxon>Eukaryota</taxon>
        <taxon>Viridiplantae</taxon>
        <taxon>Streptophyta</taxon>
        <taxon>Embryophyta</taxon>
        <taxon>Tracheophyta</taxon>
        <taxon>Spermatophyta</taxon>
        <taxon>Magnoliopsida</taxon>
        <taxon>eudicotyledons</taxon>
        <taxon>Gunneridae</taxon>
        <taxon>Pentapetalae</taxon>
        <taxon>rosids</taxon>
        <taxon>fabids</taxon>
        <taxon>Fabales</taxon>
        <taxon>Fabaceae</taxon>
        <taxon>Papilionoideae</taxon>
        <taxon>50 kb inversion clade</taxon>
        <taxon>dalbergioids sensu lato</taxon>
        <taxon>Dalbergieae</taxon>
        <taxon>Pterocarpus clade</taxon>
        <taxon>Arachis</taxon>
    </lineage>
</organism>
<dbReference type="STRING" id="3818.A0A444YCJ8"/>
<keyword evidence="3" id="KW-1185">Reference proteome</keyword>
<protein>
    <recommendedName>
        <fullName evidence="1">TYRAAT2-like C-terminal domain-containing protein</fullName>
    </recommendedName>
</protein>
<reference evidence="2 3" key="1">
    <citation type="submission" date="2019-01" db="EMBL/GenBank/DDBJ databases">
        <title>Sequencing of cultivated peanut Arachis hypogaea provides insights into genome evolution and oil improvement.</title>
        <authorList>
            <person name="Chen X."/>
        </authorList>
    </citation>
    <scope>NUCLEOTIDE SEQUENCE [LARGE SCALE GENOMIC DNA]</scope>
    <source>
        <strain evidence="3">cv. Fuhuasheng</strain>
        <tissue evidence="2">Leaves</tissue>
    </source>
</reference>
<accession>A0A444YCJ8</accession>
<evidence type="ECO:0000313" key="3">
    <source>
        <dbReference type="Proteomes" id="UP000289738"/>
    </source>
</evidence>
<dbReference type="PANTHER" id="PTHR43207">
    <property type="entry name" value="AROGENATE DEHYDROGENASE-RELATED"/>
    <property type="match status" value="1"/>
</dbReference>
<dbReference type="GO" id="GO:0006571">
    <property type="term" value="P:tyrosine biosynthetic process"/>
    <property type="evidence" value="ECO:0007669"/>
    <property type="project" value="InterPro"/>
</dbReference>
<evidence type="ECO:0000259" key="1">
    <source>
        <dbReference type="Pfam" id="PF26213"/>
    </source>
</evidence>
<dbReference type="InterPro" id="IPR036291">
    <property type="entry name" value="NAD(P)-bd_dom_sf"/>
</dbReference>
<gene>
    <name evidence="2" type="ORF">Ahy_B07g087601</name>
</gene>
<dbReference type="Proteomes" id="UP000289738">
    <property type="component" value="Chromosome B07"/>
</dbReference>
<dbReference type="AlphaFoldDB" id="A0A444YCJ8"/>
<dbReference type="EMBL" id="SDMP01000017">
    <property type="protein sequence ID" value="RYQ99638.1"/>
    <property type="molecule type" value="Genomic_DNA"/>
</dbReference>
<feature type="domain" description="TYRAAT2-like C-terminal" evidence="1">
    <location>
        <begin position="260"/>
        <end position="331"/>
    </location>
</feature>
<dbReference type="InterPro" id="IPR045011">
    <property type="entry name" value="TYRAAT1/2"/>
</dbReference>
<dbReference type="SUPFAM" id="SSF51735">
    <property type="entry name" value="NAD(P)-binding Rossmann-fold domains"/>
    <property type="match status" value="1"/>
</dbReference>
<sequence>MENGERLQQLDGINSHALLRWARNGSTLLHSRSNDVAQLSSSASNNSSQFDEKTKLKFAILVKVMRFWHILDQIPLCVRANDSAQLFDYESKLTKESIVSQHLKIAIVGFGNFGRFLAATLVCQGHSVLAYSYSDHSATARNLVYCSSKTPTTYARSIPNCSSAALSSLTSSLSKNSPKLLLELLPSDFDVLCTHSMFGPKFASDGWTGLSFVFKKLRILDEEHRVSRCEKFLNAFFREGCRMVEMSCEDHDRYAAGSQILEGLMLESTPINTKGYQSLLGLVENTAGDSFDLYFGLFMFNKNSLEMLEKLDLAFLDLRKQAIARLHHVVRN</sequence>